<dbReference type="GO" id="GO:0016758">
    <property type="term" value="F:hexosyltransferase activity"/>
    <property type="evidence" value="ECO:0007669"/>
    <property type="project" value="UniProtKB-ARBA"/>
</dbReference>
<dbReference type="EMBL" id="LXMA01000041">
    <property type="protein sequence ID" value="OAT71763.1"/>
    <property type="molecule type" value="Genomic_DNA"/>
</dbReference>
<organism evidence="3 4">
    <name type="scientific">Parageobacillus thermoglucosidasius</name>
    <name type="common">Geobacillus thermoglucosidasius</name>
    <dbReference type="NCBI Taxonomy" id="1426"/>
    <lineage>
        <taxon>Bacteria</taxon>
        <taxon>Bacillati</taxon>
        <taxon>Bacillota</taxon>
        <taxon>Bacilli</taxon>
        <taxon>Bacillales</taxon>
        <taxon>Anoxybacillaceae</taxon>
        <taxon>Parageobacillus</taxon>
    </lineage>
</organism>
<comment type="similarity">
    <text evidence="1">Belongs to the glycosyltransferase 2 family.</text>
</comment>
<dbReference type="OrthoDB" id="396512at2"/>
<dbReference type="AlphaFoldDB" id="A0A1B7KNV8"/>
<dbReference type="PANTHER" id="PTHR22916:SF3">
    <property type="entry name" value="UDP-GLCNAC:BETAGAL BETA-1,3-N-ACETYLGLUCOSAMINYLTRANSFERASE-LIKE PROTEIN 1"/>
    <property type="match status" value="1"/>
</dbReference>
<evidence type="ECO:0000313" key="3">
    <source>
        <dbReference type="EMBL" id="OAT71763.1"/>
    </source>
</evidence>
<dbReference type="InterPro" id="IPR029044">
    <property type="entry name" value="Nucleotide-diphossugar_trans"/>
</dbReference>
<evidence type="ECO:0000259" key="2">
    <source>
        <dbReference type="Pfam" id="PF00535"/>
    </source>
</evidence>
<reference evidence="4" key="1">
    <citation type="submission" date="2016-05" db="EMBL/GenBank/DDBJ databases">
        <authorList>
            <person name="Wang W."/>
            <person name="Zhu L."/>
        </authorList>
    </citation>
    <scope>NUCLEOTIDE SEQUENCE [LARGE SCALE GENOMIC DNA]</scope>
    <source>
        <strain evidence="4">W-2</strain>
    </source>
</reference>
<dbReference type="PANTHER" id="PTHR22916">
    <property type="entry name" value="GLYCOSYLTRANSFERASE"/>
    <property type="match status" value="1"/>
</dbReference>
<dbReference type="Proteomes" id="UP000078290">
    <property type="component" value="Unassembled WGS sequence"/>
</dbReference>
<protein>
    <submittedName>
        <fullName evidence="3">Glycosyltransferase</fullName>
    </submittedName>
</protein>
<dbReference type="RefSeq" id="WP_064552845.1">
    <property type="nucleotide sequence ID" value="NZ_LXMA01000041.1"/>
</dbReference>
<gene>
    <name evidence="3" type="ORF">A7K69_13265</name>
</gene>
<name>A0A1B7KNV8_PARTM</name>
<sequence>MNHLNNSFVSVVIPTYNRPYPLAELLESLNRQTYRHFEVVVVNDGGERVDDVVALYPELDVHLIHCRDNVGHVEARNIGVKAAKGELIMLCDDDDLLLPCHMEQMVAEISDADFVYSDVEIFHYRTENGQRIPTARFLFAYEYDREAMRKFSTYVPSGSLYRKSIHDHLGYFDPDVHHYWDWDFFLRVSGSFRVKRVATASVLYAFSDDGDNLSRQMDGKRRMYLNRLSEKHGLGDLPMKNFWLLLDEPEVKKRRAKSKIVWDGAPMISRLWRLKHHL</sequence>
<dbReference type="SUPFAM" id="SSF53448">
    <property type="entry name" value="Nucleotide-diphospho-sugar transferases"/>
    <property type="match status" value="1"/>
</dbReference>
<proteinExistence type="inferred from homology"/>
<dbReference type="Gene3D" id="3.90.550.10">
    <property type="entry name" value="Spore Coat Polysaccharide Biosynthesis Protein SpsA, Chain A"/>
    <property type="match status" value="1"/>
</dbReference>
<feature type="domain" description="Glycosyltransferase 2-like" evidence="2">
    <location>
        <begin position="10"/>
        <end position="169"/>
    </location>
</feature>
<evidence type="ECO:0000256" key="1">
    <source>
        <dbReference type="ARBA" id="ARBA00006739"/>
    </source>
</evidence>
<accession>A0A1B7KNV8</accession>
<comment type="caution">
    <text evidence="3">The sequence shown here is derived from an EMBL/GenBank/DDBJ whole genome shotgun (WGS) entry which is preliminary data.</text>
</comment>
<dbReference type="Pfam" id="PF00535">
    <property type="entry name" value="Glycos_transf_2"/>
    <property type="match status" value="1"/>
</dbReference>
<dbReference type="InterPro" id="IPR001173">
    <property type="entry name" value="Glyco_trans_2-like"/>
</dbReference>
<evidence type="ECO:0000313" key="4">
    <source>
        <dbReference type="Proteomes" id="UP000078290"/>
    </source>
</evidence>
<keyword evidence="3" id="KW-0808">Transferase</keyword>